<reference evidence="1 3" key="1">
    <citation type="submission" date="2019-03" db="EMBL/GenBank/DDBJ databases">
        <title>Single cell metagenomics reveals metabolic interactions within the superorganism composed of flagellate Streblomastix strix and complex community of Bacteroidetes bacteria on its surface.</title>
        <authorList>
            <person name="Treitli S.C."/>
            <person name="Kolisko M."/>
            <person name="Husnik F."/>
            <person name="Keeling P."/>
            <person name="Hampl V."/>
        </authorList>
    </citation>
    <scope>NUCLEOTIDE SEQUENCE [LARGE SCALE GENOMIC DNA]</scope>
    <source>
        <strain evidence="1">St1</strain>
    </source>
</reference>
<evidence type="ECO:0000313" key="1">
    <source>
        <dbReference type="EMBL" id="KAA6303250.1"/>
    </source>
</evidence>
<name>A0A5M8P4V6_9BACT</name>
<proteinExistence type="predicted"/>
<gene>
    <name evidence="1" type="ORF">EZS26_000410</name>
    <name evidence="2" type="ORF">EZS26_000557</name>
</gene>
<evidence type="ECO:0000313" key="3">
    <source>
        <dbReference type="Proteomes" id="UP000324575"/>
    </source>
</evidence>
<organism evidence="1 3">
    <name type="scientific">Candidatus Ordinivivax streblomastigis</name>
    <dbReference type="NCBI Taxonomy" id="2540710"/>
    <lineage>
        <taxon>Bacteria</taxon>
        <taxon>Pseudomonadati</taxon>
        <taxon>Bacteroidota</taxon>
        <taxon>Bacteroidia</taxon>
        <taxon>Bacteroidales</taxon>
        <taxon>Candidatus Ordinivivax</taxon>
    </lineage>
</organism>
<evidence type="ECO:0000313" key="2">
    <source>
        <dbReference type="EMBL" id="KAA6303397.1"/>
    </source>
</evidence>
<protein>
    <submittedName>
        <fullName evidence="1">Uncharacterized protein</fullName>
    </submittedName>
</protein>
<dbReference type="AlphaFoldDB" id="A0A5M8P4V6"/>
<dbReference type="EMBL" id="SNRX01000002">
    <property type="protein sequence ID" value="KAA6303250.1"/>
    <property type="molecule type" value="Genomic_DNA"/>
</dbReference>
<dbReference type="EMBL" id="SNRX01000002">
    <property type="protein sequence ID" value="KAA6303397.1"/>
    <property type="molecule type" value="Genomic_DNA"/>
</dbReference>
<comment type="caution">
    <text evidence="1">The sequence shown here is derived from an EMBL/GenBank/DDBJ whole genome shotgun (WGS) entry which is preliminary data.</text>
</comment>
<accession>A0A5M8P4V6</accession>
<dbReference type="Proteomes" id="UP000324575">
    <property type="component" value="Unassembled WGS sequence"/>
</dbReference>
<sequence>MAQAMNIKEIKQLYPDEWILLGNPVWDDYHLNVLSGVPLYHSADKREVYYLGKPLIAGYDKITIIYAGLFKPSKRSSIGILKRVSS</sequence>